<proteinExistence type="predicted"/>
<dbReference type="EMBL" id="BSNT01000058">
    <property type="protein sequence ID" value="GLQ59828.1"/>
    <property type="molecule type" value="Genomic_DNA"/>
</dbReference>
<accession>A0ABQ5WJE5</accession>
<keyword evidence="1" id="KW-1133">Transmembrane helix</keyword>
<feature type="transmembrane region" description="Helical" evidence="1">
    <location>
        <begin position="29"/>
        <end position="56"/>
    </location>
</feature>
<comment type="caution">
    <text evidence="2">The sequence shown here is derived from an EMBL/GenBank/DDBJ whole genome shotgun (WGS) entry which is preliminary data.</text>
</comment>
<evidence type="ECO:0000313" key="3">
    <source>
        <dbReference type="Proteomes" id="UP001156613"/>
    </source>
</evidence>
<keyword evidence="1" id="KW-0472">Membrane</keyword>
<organism evidence="2 3">
    <name type="scientific">Gluconobacter japonicus</name>
    <dbReference type="NCBI Taxonomy" id="376620"/>
    <lineage>
        <taxon>Bacteria</taxon>
        <taxon>Pseudomonadati</taxon>
        <taxon>Pseudomonadota</taxon>
        <taxon>Alphaproteobacteria</taxon>
        <taxon>Acetobacterales</taxon>
        <taxon>Acetobacteraceae</taxon>
        <taxon>Gluconobacter</taxon>
    </lineage>
</organism>
<keyword evidence="1" id="KW-0812">Transmembrane</keyword>
<dbReference type="Proteomes" id="UP001156613">
    <property type="component" value="Unassembled WGS sequence"/>
</dbReference>
<evidence type="ECO:0000256" key="1">
    <source>
        <dbReference type="SAM" id="Phobius"/>
    </source>
</evidence>
<sequence>MDRGTSGSWLRQQGCTIGRLIPTTASTGLIMLGFLLPGFGLLAGSLFLLAGLWAAWAERNRKPGEGRDPALVATIRAVFLFVALVMTVLSCWRILHGGR</sequence>
<gene>
    <name evidence="2" type="ORF">GCM10010937_16310</name>
</gene>
<protein>
    <submittedName>
        <fullName evidence="2">Uncharacterized protein</fullName>
    </submittedName>
</protein>
<dbReference type="RefSeq" id="WP_062502454.1">
    <property type="nucleotide sequence ID" value="NZ_BEWO01000029.1"/>
</dbReference>
<feature type="transmembrane region" description="Helical" evidence="1">
    <location>
        <begin position="77"/>
        <end position="95"/>
    </location>
</feature>
<reference evidence="3" key="1">
    <citation type="journal article" date="2019" name="Int. J. Syst. Evol. Microbiol.">
        <title>The Global Catalogue of Microorganisms (GCM) 10K type strain sequencing project: providing services to taxonomists for standard genome sequencing and annotation.</title>
        <authorList>
            <consortium name="The Broad Institute Genomics Platform"/>
            <consortium name="The Broad Institute Genome Sequencing Center for Infectious Disease"/>
            <person name="Wu L."/>
            <person name="Ma J."/>
        </authorList>
    </citation>
    <scope>NUCLEOTIDE SEQUENCE [LARGE SCALE GENOMIC DNA]</scope>
    <source>
        <strain evidence="3">NBRC 3271</strain>
    </source>
</reference>
<evidence type="ECO:0000313" key="2">
    <source>
        <dbReference type="EMBL" id="GLQ59828.1"/>
    </source>
</evidence>
<keyword evidence="3" id="KW-1185">Reference proteome</keyword>
<name>A0ABQ5WJE5_GLUJA</name>